<dbReference type="InterPro" id="IPR029058">
    <property type="entry name" value="AB_hydrolase_fold"/>
</dbReference>
<evidence type="ECO:0000259" key="1">
    <source>
        <dbReference type="Pfam" id="PF12697"/>
    </source>
</evidence>
<proteinExistence type="predicted"/>
<dbReference type="PANTHER" id="PTHR43433:SF5">
    <property type="entry name" value="AB HYDROLASE-1 DOMAIN-CONTAINING PROTEIN"/>
    <property type="match status" value="1"/>
</dbReference>
<gene>
    <name evidence="3" type="ORF">NCTC13832_02159</name>
    <name evidence="2" type="ORF">TP70_00735</name>
</gene>
<dbReference type="OrthoDB" id="9786110at2"/>
<dbReference type="InterPro" id="IPR050471">
    <property type="entry name" value="AB_hydrolase"/>
</dbReference>
<dbReference type="Gene3D" id="3.40.50.1820">
    <property type="entry name" value="alpha/beta hydrolase"/>
    <property type="match status" value="1"/>
</dbReference>
<dbReference type="STRING" id="569857.TP70_00735"/>
<dbReference type="EMBL" id="UHDT01000001">
    <property type="protein sequence ID" value="SUM58409.1"/>
    <property type="molecule type" value="Genomic_DNA"/>
</dbReference>
<name>A0A0D6XTA0_9STAP</name>
<dbReference type="RefSeq" id="WP_044358624.1">
    <property type="nucleotide sequence ID" value="NZ_JXWY01000002.1"/>
</dbReference>
<reference evidence="3 5" key="2">
    <citation type="submission" date="2018-06" db="EMBL/GenBank/DDBJ databases">
        <authorList>
            <consortium name="Pathogen Informatics"/>
            <person name="Doyle S."/>
        </authorList>
    </citation>
    <scope>NUCLEOTIDE SEQUENCE [LARGE SCALE GENOMIC DNA]</scope>
    <source>
        <strain evidence="3 5">NCTC13832</strain>
    </source>
</reference>
<reference evidence="2 4" key="1">
    <citation type="submission" date="2015-01" db="EMBL/GenBank/DDBJ databases">
        <authorList>
            <person name="Guo J."/>
        </authorList>
    </citation>
    <scope>NUCLEOTIDE SEQUENCE [LARGE SCALE GENOMIC DNA]</scope>
    <source>
        <strain evidence="2 4">DSM 22147</strain>
    </source>
</reference>
<dbReference type="Proteomes" id="UP000254100">
    <property type="component" value="Unassembled WGS sequence"/>
</dbReference>
<keyword evidence="4" id="KW-1185">Reference proteome</keyword>
<dbReference type="PANTHER" id="PTHR43433">
    <property type="entry name" value="HYDROLASE, ALPHA/BETA FOLD FAMILY PROTEIN"/>
    <property type="match status" value="1"/>
</dbReference>
<protein>
    <submittedName>
        <fullName evidence="2 3">Esterase</fullName>
    </submittedName>
</protein>
<accession>A0A0D6XTA0</accession>
<evidence type="ECO:0000313" key="4">
    <source>
        <dbReference type="Proteomes" id="UP000032366"/>
    </source>
</evidence>
<sequence length="298" mass="33464">MSLNNYEQTIMTLADHDNAQLEVVTMGDTASERAVVLIHGAVMNYKIMTVFAKYLHDVRLIFINCPGRGESTDLERMSHSLVDYATRINEALVSIVKAAKIQEMAIIGYSMGGLIATKLAGYNTLPIKQLVYLNSAAKIDFKELRVSKLLMELVKDMSTDNQDGMIKSIPELVLDQGISKKHQNTFNFTEYFAPVDAMITDLLYTLRSDYLADLDEIAEMPDVLFLLGEDDVIFPNKDSKETMEKFEALGANVRSVIYPEVGHLDFLRVLDKPHDGELQSIESNINEWLNLTDSQASL</sequence>
<dbReference type="Pfam" id="PF12697">
    <property type="entry name" value="Abhydrolase_6"/>
    <property type="match status" value="1"/>
</dbReference>
<feature type="domain" description="AB hydrolase-1" evidence="1">
    <location>
        <begin position="35"/>
        <end position="267"/>
    </location>
</feature>
<dbReference type="InterPro" id="IPR000073">
    <property type="entry name" value="AB_hydrolase_1"/>
</dbReference>
<dbReference type="SUPFAM" id="SSF53474">
    <property type="entry name" value="alpha/beta-Hydrolases"/>
    <property type="match status" value="1"/>
</dbReference>
<organism evidence="3 5">
    <name type="scientific">Staphylococcus microti</name>
    <dbReference type="NCBI Taxonomy" id="569857"/>
    <lineage>
        <taxon>Bacteria</taxon>
        <taxon>Bacillati</taxon>
        <taxon>Bacillota</taxon>
        <taxon>Bacilli</taxon>
        <taxon>Bacillales</taxon>
        <taxon>Staphylococcaceae</taxon>
        <taxon>Staphylococcus</taxon>
    </lineage>
</organism>
<dbReference type="AlphaFoldDB" id="A0A0D6XTA0"/>
<dbReference type="EMBL" id="JXWY01000002">
    <property type="protein sequence ID" value="KIX91837.1"/>
    <property type="molecule type" value="Genomic_DNA"/>
</dbReference>
<evidence type="ECO:0000313" key="2">
    <source>
        <dbReference type="EMBL" id="KIX91837.1"/>
    </source>
</evidence>
<dbReference type="Proteomes" id="UP000032366">
    <property type="component" value="Unassembled WGS sequence"/>
</dbReference>
<evidence type="ECO:0000313" key="3">
    <source>
        <dbReference type="EMBL" id="SUM58409.1"/>
    </source>
</evidence>
<evidence type="ECO:0000313" key="5">
    <source>
        <dbReference type="Proteomes" id="UP000254100"/>
    </source>
</evidence>